<dbReference type="EMBL" id="BCMM01000015">
    <property type="protein sequence ID" value="GAQ63065.1"/>
    <property type="molecule type" value="Genomic_DNA"/>
</dbReference>
<dbReference type="AlphaFoldDB" id="A0A117EDW0"/>
<sequence length="557" mass="61734">MSFTIVETMTSEPPSGHAREHMVAMRDGVELATDVYLPDAATTHSAILVRTCYDKSSRYTALTFEAEYYRARGFVFVTQDVRGKFRSSGETLPYAHDVADGYDTVDWITRQPWSNGRVGVTGQSYYGFTTWAAVASGHPAIGAAVPMVTGIDMGAGHVGAQWSRQVPYLAGLNDLLQIWTDNNGYLAEIDWSADSVENIVAAARERVGECRAATDMLERSVDQGWYNPYGERHPYHTTSVPILHWQNWYDPGLAPLGMRDWRHFRSLAGQRDLHFLRVGSADHAGYRLQDVGAGDERNPYLSDTALAEKVETECGEVADFFDEHLNAVRPATPRPRARWHVGHVGWQSSAEYPPPSEPLTFHLSAHGTGVHSLNRAPDAATTSLTWMHDPEHPVPSSTDIETIWYLLAEYPDEREFADRPDVLTFRTQPLTEHVDFAGQPVLTCRISFSAPSTHVFAKMQDVCPDGTTRPISWGRAVLSEQAGDALTLALDDNAYRLRRGHRLQLQIQSSDFPHSAVHPGTDANPWLTTKRLPSAQSLVVGGIDGARLVLPTITVTT</sequence>
<dbReference type="SMART" id="SM00939">
    <property type="entry name" value="PepX_C"/>
    <property type="match status" value="1"/>
</dbReference>
<gene>
    <name evidence="3" type="primary">cocE</name>
    <name evidence="3" type="ORF">SsS58_03442</name>
</gene>
<dbReference type="Gene3D" id="1.10.3020.10">
    <property type="entry name" value="alpha-amino acid ester hydrolase ( Helical cap domain)"/>
    <property type="match status" value="1"/>
</dbReference>
<accession>A0A117EDW0</accession>
<dbReference type="SUPFAM" id="SSF53474">
    <property type="entry name" value="alpha/beta-Hydrolases"/>
    <property type="match status" value="1"/>
</dbReference>
<dbReference type="NCBIfam" id="TIGR00976">
    <property type="entry name" value="CocE_NonD"/>
    <property type="match status" value="1"/>
</dbReference>
<name>A0A117EDW0_STRSC</name>
<dbReference type="OrthoDB" id="5240615at2"/>
<organism evidence="3 4">
    <name type="scientific">Streptomyces scabiei</name>
    <dbReference type="NCBI Taxonomy" id="1930"/>
    <lineage>
        <taxon>Bacteria</taxon>
        <taxon>Bacillati</taxon>
        <taxon>Actinomycetota</taxon>
        <taxon>Actinomycetes</taxon>
        <taxon>Kitasatosporales</taxon>
        <taxon>Streptomycetaceae</taxon>
        <taxon>Streptomyces</taxon>
    </lineage>
</organism>
<dbReference type="Pfam" id="PF02129">
    <property type="entry name" value="Peptidase_S15"/>
    <property type="match status" value="1"/>
</dbReference>
<dbReference type="InterPro" id="IPR008979">
    <property type="entry name" value="Galactose-bd-like_sf"/>
</dbReference>
<dbReference type="Pfam" id="PF08530">
    <property type="entry name" value="PepX_C"/>
    <property type="match status" value="1"/>
</dbReference>
<reference evidence="4" key="3">
    <citation type="submission" date="2016-02" db="EMBL/GenBank/DDBJ databases">
        <title>Draft genome of pathogenic Streptomyces sp. in Japan.</title>
        <authorList>
            <person name="Tomihama T."/>
            <person name="Ikenaga M."/>
            <person name="Sakai M."/>
            <person name="Okubo T."/>
            <person name="Ikeda S."/>
        </authorList>
    </citation>
    <scope>NUCLEOTIDE SEQUENCE [LARGE SCALE GENOMIC DNA]</scope>
    <source>
        <strain evidence="4">S58</strain>
    </source>
</reference>
<proteinExistence type="predicted"/>
<reference evidence="4" key="1">
    <citation type="submission" date="2015-11" db="EMBL/GenBank/DDBJ databases">
        <authorList>
            <consortium name="Cross-ministerial Strategic Innovation Promotion Program (SIP) consortium"/>
            <person name="Tomihama T."/>
            <person name="Ikenaga M."/>
            <person name="Sakai M."/>
            <person name="Okubo T."/>
            <person name="Ikeda S."/>
        </authorList>
    </citation>
    <scope>NUCLEOTIDE SEQUENCE [LARGE SCALE GENOMIC DNA]</scope>
    <source>
        <strain evidence="4">S58</strain>
    </source>
</reference>
<comment type="caution">
    <text evidence="3">The sequence shown here is derived from an EMBL/GenBank/DDBJ whole genome shotgun (WGS) entry which is preliminary data.</text>
</comment>
<evidence type="ECO:0000256" key="1">
    <source>
        <dbReference type="ARBA" id="ARBA00022801"/>
    </source>
</evidence>
<reference evidence="3 4" key="2">
    <citation type="journal article" date="2016" name="Genome Announc.">
        <title>Draft Genome Sequences of Streptomyces scabiei S58, Streptomyces turgidiscabies T45, and Streptomyces acidiscabies a10, the Pathogens of Potato Common Scab, Isolated in Japan.</title>
        <authorList>
            <person name="Tomihama T."/>
            <person name="Nishi Y."/>
            <person name="Sakai M."/>
            <person name="Ikenaga M."/>
            <person name="Okubo T."/>
            <person name="Ikeda S."/>
        </authorList>
    </citation>
    <scope>NUCLEOTIDE SEQUENCE [LARGE SCALE GENOMIC DNA]</scope>
    <source>
        <strain evidence="3 4">S58</strain>
    </source>
</reference>
<dbReference type="RefSeq" id="WP_059080797.1">
    <property type="nucleotide sequence ID" value="NZ_BCMM01000015.1"/>
</dbReference>
<evidence type="ECO:0000313" key="4">
    <source>
        <dbReference type="Proteomes" id="UP000067448"/>
    </source>
</evidence>
<dbReference type="Gene3D" id="3.40.50.1820">
    <property type="entry name" value="alpha/beta hydrolase"/>
    <property type="match status" value="1"/>
</dbReference>
<protein>
    <submittedName>
        <fullName evidence="3">Cocaine esterase</fullName>
        <ecNumber evidence="3">3.1.1.84</ecNumber>
    </submittedName>
</protein>
<dbReference type="InterPro" id="IPR013736">
    <property type="entry name" value="Xaa-Pro_dipept_C"/>
</dbReference>
<dbReference type="GO" id="GO:0008239">
    <property type="term" value="F:dipeptidyl-peptidase activity"/>
    <property type="evidence" value="ECO:0007669"/>
    <property type="project" value="InterPro"/>
</dbReference>
<dbReference type="InterPro" id="IPR005674">
    <property type="entry name" value="CocE/Ser_esterase"/>
</dbReference>
<dbReference type="Proteomes" id="UP000067448">
    <property type="component" value="Unassembled WGS sequence"/>
</dbReference>
<evidence type="ECO:0000313" key="3">
    <source>
        <dbReference type="EMBL" id="GAQ63065.1"/>
    </source>
</evidence>
<dbReference type="InterPro" id="IPR029058">
    <property type="entry name" value="AB_hydrolase_fold"/>
</dbReference>
<dbReference type="SUPFAM" id="SSF49785">
    <property type="entry name" value="Galactose-binding domain-like"/>
    <property type="match status" value="1"/>
</dbReference>
<dbReference type="InterPro" id="IPR000383">
    <property type="entry name" value="Xaa-Pro-like_dom"/>
</dbReference>
<evidence type="ECO:0000259" key="2">
    <source>
        <dbReference type="SMART" id="SM00939"/>
    </source>
</evidence>
<dbReference type="EC" id="3.1.1.84" evidence="3"/>
<keyword evidence="1 3" id="KW-0378">Hydrolase</keyword>
<dbReference type="Gene3D" id="2.60.120.260">
    <property type="entry name" value="Galactose-binding domain-like"/>
    <property type="match status" value="1"/>
</dbReference>
<feature type="domain" description="Xaa-Pro dipeptidyl-peptidase C-terminal" evidence="2">
    <location>
        <begin position="318"/>
        <end position="549"/>
    </location>
</feature>